<dbReference type="InterPro" id="IPR006135">
    <property type="entry name" value="T3SS_substrate_exporter"/>
</dbReference>
<keyword evidence="1" id="KW-0969">Cilium</keyword>
<keyword evidence="1" id="KW-0282">Flagellum</keyword>
<dbReference type="Pfam" id="PF01312">
    <property type="entry name" value="Bac_export_2"/>
    <property type="match status" value="1"/>
</dbReference>
<keyword evidence="2" id="KW-1185">Reference proteome</keyword>
<dbReference type="PRINTS" id="PR00950">
    <property type="entry name" value="TYPE3IMSPROT"/>
</dbReference>
<dbReference type="Gene3D" id="3.40.1690.10">
    <property type="entry name" value="secretion proteins EscU"/>
    <property type="match status" value="1"/>
</dbReference>
<name>A0A1M6QIH4_9FIRM</name>
<dbReference type="PANTHER" id="PTHR30531">
    <property type="entry name" value="FLAGELLAR BIOSYNTHETIC PROTEIN FLHB"/>
    <property type="match status" value="1"/>
</dbReference>
<organism evidence="1 2">
    <name type="scientific">Desulforamulus aeronauticus DSM 10349</name>
    <dbReference type="NCBI Taxonomy" id="1121421"/>
    <lineage>
        <taxon>Bacteria</taxon>
        <taxon>Bacillati</taxon>
        <taxon>Bacillota</taxon>
        <taxon>Clostridia</taxon>
        <taxon>Eubacteriales</taxon>
        <taxon>Peptococcaceae</taxon>
        <taxon>Desulforamulus</taxon>
    </lineage>
</organism>
<dbReference type="STRING" id="1121421.SAMN02745123_01065"/>
<keyword evidence="1" id="KW-0966">Cell projection</keyword>
<dbReference type="PANTHER" id="PTHR30531:SF12">
    <property type="entry name" value="FLAGELLAR BIOSYNTHETIC PROTEIN FLHB"/>
    <property type="match status" value="1"/>
</dbReference>
<dbReference type="GO" id="GO:0009306">
    <property type="term" value="P:protein secretion"/>
    <property type="evidence" value="ECO:0007669"/>
    <property type="project" value="InterPro"/>
</dbReference>
<proteinExistence type="predicted"/>
<dbReference type="InterPro" id="IPR029025">
    <property type="entry name" value="T3SS_substrate_exporter_C"/>
</dbReference>
<dbReference type="RefSeq" id="WP_084082315.1">
    <property type="nucleotide sequence ID" value="NZ_FRAR01000008.1"/>
</dbReference>
<protein>
    <submittedName>
        <fullName evidence="1">Flagellar biosynthesis protein</fullName>
    </submittedName>
</protein>
<dbReference type="AlphaFoldDB" id="A0A1M6QIH4"/>
<dbReference type="GO" id="GO:0005886">
    <property type="term" value="C:plasma membrane"/>
    <property type="evidence" value="ECO:0007669"/>
    <property type="project" value="TreeGrafter"/>
</dbReference>
<reference evidence="2" key="1">
    <citation type="submission" date="2016-11" db="EMBL/GenBank/DDBJ databases">
        <authorList>
            <person name="Varghese N."/>
            <person name="Submissions S."/>
        </authorList>
    </citation>
    <scope>NUCLEOTIDE SEQUENCE [LARGE SCALE GENOMIC DNA]</scope>
    <source>
        <strain evidence="2">DSM 10349</strain>
    </source>
</reference>
<dbReference type="SUPFAM" id="SSF160544">
    <property type="entry name" value="EscU C-terminal domain-like"/>
    <property type="match status" value="1"/>
</dbReference>
<dbReference type="EMBL" id="FRAR01000008">
    <property type="protein sequence ID" value="SHK19853.1"/>
    <property type="molecule type" value="Genomic_DNA"/>
</dbReference>
<accession>A0A1M6QIH4</accession>
<evidence type="ECO:0000313" key="1">
    <source>
        <dbReference type="EMBL" id="SHK19853.1"/>
    </source>
</evidence>
<evidence type="ECO:0000313" key="2">
    <source>
        <dbReference type="Proteomes" id="UP000183997"/>
    </source>
</evidence>
<dbReference type="Proteomes" id="UP000183997">
    <property type="component" value="Unassembled WGS sequence"/>
</dbReference>
<gene>
    <name evidence="1" type="ORF">SAMN02745123_01065</name>
</gene>
<sequence>MKEMRKPKLKKERVAAALRYRYEKDHAPTVVAVGKGEMAKTIEKLAQDHNIPLYRDATLAHTLVELGLGVEIPPQLYEAVAKILVHVAALDKKVIK</sequence>